<dbReference type="GO" id="GO:0004252">
    <property type="term" value="F:serine-type endopeptidase activity"/>
    <property type="evidence" value="ECO:0007669"/>
    <property type="project" value="InterPro"/>
</dbReference>
<comment type="similarity">
    <text evidence="1">Belongs to the peptidase S1 family.</text>
</comment>
<dbReference type="SMART" id="SM00020">
    <property type="entry name" value="Tryp_SPc"/>
    <property type="match status" value="1"/>
</dbReference>
<feature type="domain" description="Peptidase S1" evidence="4">
    <location>
        <begin position="19"/>
        <end position="244"/>
    </location>
</feature>
<dbReference type="AlphaFoldDB" id="A0A1B1UTN6"/>
<dbReference type="PROSITE" id="PS00134">
    <property type="entry name" value="TRYPSIN_HIS"/>
    <property type="match status" value="1"/>
</dbReference>
<dbReference type="InterPro" id="IPR001254">
    <property type="entry name" value="Trypsin_dom"/>
</dbReference>
<dbReference type="InterPro" id="IPR050430">
    <property type="entry name" value="Peptidase_S1"/>
</dbReference>
<evidence type="ECO:0000256" key="1">
    <source>
        <dbReference type="ARBA" id="ARBA00007664"/>
    </source>
</evidence>
<gene>
    <name evidence="5" type="ORF">LMTR13_36900</name>
</gene>
<dbReference type="PANTHER" id="PTHR24276:SF98">
    <property type="entry name" value="FI18310P1-RELATED"/>
    <property type="match status" value="1"/>
</dbReference>
<dbReference type="Proteomes" id="UP000092839">
    <property type="component" value="Chromosome"/>
</dbReference>
<protein>
    <submittedName>
        <fullName evidence="5">Peptidase S1</fullName>
    </submittedName>
</protein>
<dbReference type="PROSITE" id="PS50240">
    <property type="entry name" value="TRYPSIN_DOM"/>
    <property type="match status" value="1"/>
</dbReference>
<feature type="chain" id="PRO_5008530976" evidence="3">
    <location>
        <begin position="19"/>
        <end position="250"/>
    </location>
</feature>
<dbReference type="Pfam" id="PF00089">
    <property type="entry name" value="Trypsin"/>
    <property type="match status" value="1"/>
</dbReference>
<dbReference type="InterPro" id="IPR001314">
    <property type="entry name" value="Peptidase_S1A"/>
</dbReference>
<dbReference type="InterPro" id="IPR018114">
    <property type="entry name" value="TRYPSIN_HIS"/>
</dbReference>
<evidence type="ECO:0000313" key="5">
    <source>
        <dbReference type="EMBL" id="ANW06175.1"/>
    </source>
</evidence>
<dbReference type="GO" id="GO:0006508">
    <property type="term" value="P:proteolysis"/>
    <property type="evidence" value="ECO:0007669"/>
    <property type="project" value="InterPro"/>
</dbReference>
<dbReference type="Gene3D" id="2.40.10.10">
    <property type="entry name" value="Trypsin-like serine proteases"/>
    <property type="match status" value="1"/>
</dbReference>
<dbReference type="PANTHER" id="PTHR24276">
    <property type="entry name" value="POLYSERASE-RELATED"/>
    <property type="match status" value="1"/>
</dbReference>
<keyword evidence="6" id="KW-1185">Reference proteome</keyword>
<keyword evidence="3" id="KW-0732">Signal</keyword>
<keyword evidence="2" id="KW-1015">Disulfide bond</keyword>
<dbReference type="PRINTS" id="PR00722">
    <property type="entry name" value="CHYMOTRYPSIN"/>
</dbReference>
<sequence>MPRIVTGLTLLLSTSAHAIVGGGAPSTEGLGRSIVTIVGSRGNFCTGALIAPRLALTAAHCVQPGAEYKIVEYGADRQPSLKDVKSIAIHPGFNMQAMSGHRATADVALLQLAAPPKGKTPATLGLPSIPINVGSRFTIAGIGVTVRGDGKSGGTIRVAGLVATGRPGTLQIRLVDPVGQGTREGLGACTGDSGAPVFEDKPSGPVIIGVVSWSTGPNGSGGCGGMTGVTPLTLYRDWILQTAQKWGAGL</sequence>
<evidence type="ECO:0000259" key="4">
    <source>
        <dbReference type="PROSITE" id="PS50240"/>
    </source>
</evidence>
<dbReference type="InterPro" id="IPR009003">
    <property type="entry name" value="Peptidase_S1_PA"/>
</dbReference>
<evidence type="ECO:0000256" key="3">
    <source>
        <dbReference type="SAM" id="SignalP"/>
    </source>
</evidence>
<dbReference type="KEGG" id="bic:LMTR13_36900"/>
<reference evidence="5 6" key="1">
    <citation type="submission" date="2016-07" db="EMBL/GenBank/DDBJ databases">
        <title>Complete genome sequence of Bradyrhizobium icense LMTR 13T, a potential inoculant strain isolated from lima bean (Phaseolus lunatus) in Peru.</title>
        <authorList>
            <person name="Ormeno-Orrillo E."/>
            <person name="Duran D."/>
            <person name="Rogel M.A."/>
            <person name="Rey L."/>
            <person name="Imperial J."/>
            <person name="Ruiz-Argueso T."/>
            <person name="Martinez-Romero E."/>
        </authorList>
    </citation>
    <scope>NUCLEOTIDE SEQUENCE [LARGE SCALE GENOMIC DNA]</scope>
    <source>
        <strain evidence="5 6">LMTR 13</strain>
    </source>
</reference>
<proteinExistence type="inferred from homology"/>
<name>A0A1B1UTN6_9BRAD</name>
<accession>A0A1B1UTN6</accession>
<dbReference type="STRING" id="1274631.LMTR13_36900"/>
<dbReference type="EMBL" id="CP016428">
    <property type="protein sequence ID" value="ANW06175.1"/>
    <property type="molecule type" value="Genomic_DNA"/>
</dbReference>
<dbReference type="InterPro" id="IPR043504">
    <property type="entry name" value="Peptidase_S1_PA_chymotrypsin"/>
</dbReference>
<organism evidence="5 6">
    <name type="scientific">Bradyrhizobium icense</name>
    <dbReference type="NCBI Taxonomy" id="1274631"/>
    <lineage>
        <taxon>Bacteria</taxon>
        <taxon>Pseudomonadati</taxon>
        <taxon>Pseudomonadota</taxon>
        <taxon>Alphaproteobacteria</taxon>
        <taxon>Hyphomicrobiales</taxon>
        <taxon>Nitrobacteraceae</taxon>
        <taxon>Bradyrhizobium</taxon>
    </lineage>
</organism>
<dbReference type="SUPFAM" id="SSF50494">
    <property type="entry name" value="Trypsin-like serine proteases"/>
    <property type="match status" value="1"/>
</dbReference>
<feature type="signal peptide" evidence="3">
    <location>
        <begin position="1"/>
        <end position="18"/>
    </location>
</feature>
<evidence type="ECO:0000256" key="2">
    <source>
        <dbReference type="ARBA" id="ARBA00023157"/>
    </source>
</evidence>
<evidence type="ECO:0000313" key="6">
    <source>
        <dbReference type="Proteomes" id="UP000092839"/>
    </source>
</evidence>